<dbReference type="GO" id="GO:0003677">
    <property type="term" value="F:DNA binding"/>
    <property type="evidence" value="ECO:0007669"/>
    <property type="project" value="UniProtKB-KW"/>
</dbReference>
<dbReference type="Proteomes" id="UP000190797">
    <property type="component" value="Chromosome"/>
</dbReference>
<dbReference type="SUPFAM" id="SSF46785">
    <property type="entry name" value="Winged helix' DNA-binding domain"/>
    <property type="match status" value="1"/>
</dbReference>
<keyword evidence="2" id="KW-0238">DNA-binding</keyword>
<keyword evidence="6" id="KW-1185">Reference proteome</keyword>
<organism evidence="5 6">
    <name type="scientific">[Actinomadura] parvosata subsp. kistnae</name>
    <dbReference type="NCBI Taxonomy" id="1909395"/>
    <lineage>
        <taxon>Bacteria</taxon>
        <taxon>Bacillati</taxon>
        <taxon>Actinomycetota</taxon>
        <taxon>Actinomycetes</taxon>
        <taxon>Streptosporangiales</taxon>
        <taxon>Streptosporangiaceae</taxon>
        <taxon>Nonomuraea</taxon>
    </lineage>
</organism>
<dbReference type="SMART" id="SM00345">
    <property type="entry name" value="HTH_GNTR"/>
    <property type="match status" value="1"/>
</dbReference>
<proteinExistence type="predicted"/>
<dbReference type="KEGG" id="noa:BKM31_08945"/>
<evidence type="ECO:0000259" key="4">
    <source>
        <dbReference type="PROSITE" id="PS50949"/>
    </source>
</evidence>
<dbReference type="PANTHER" id="PTHR43537">
    <property type="entry name" value="TRANSCRIPTIONAL REGULATOR, GNTR FAMILY"/>
    <property type="match status" value="1"/>
</dbReference>
<evidence type="ECO:0000313" key="6">
    <source>
        <dbReference type="Proteomes" id="UP000190797"/>
    </source>
</evidence>
<sequence>MVRKDATVTGEQQSPQIGRARRSVLTEDVYERVKALIMNGDLAPGARVNIYAVARLLDVSQTPVREVLAALESEGLLTKQALRGYSVAPVLTPSQVADLYQLRLLLEPWAAGRAAEAITPDAAARVRAELDSVPQAPQGTRYEDYHGIAAHDARFHDLVAELSGSPALRESLQRTHCHLHLFRIEYEGRRSGEPTLAEHARIADALTAGRAQEAEQAMRDHLTAARDRFLRIGPTT</sequence>
<evidence type="ECO:0000313" key="5">
    <source>
        <dbReference type="EMBL" id="AQZ61580.1"/>
    </source>
</evidence>
<dbReference type="InterPro" id="IPR036388">
    <property type="entry name" value="WH-like_DNA-bd_sf"/>
</dbReference>
<feature type="domain" description="HTH gntR-type" evidence="4">
    <location>
        <begin position="23"/>
        <end position="90"/>
    </location>
</feature>
<reference evidence="6" key="1">
    <citation type="journal article" date="2017" name="Med. Chem. Commun.">
        <title>Nonomuraea sp. ATCC 55076 harbours the largest actinomycete chromosome to date and the kistamicin biosynthetic gene cluster.</title>
        <authorList>
            <person name="Nazari B."/>
            <person name="Forneris C.C."/>
            <person name="Gibson M.I."/>
            <person name="Moon K."/>
            <person name="Schramma K.R."/>
            <person name="Seyedsayamdost M.R."/>
        </authorList>
    </citation>
    <scope>NUCLEOTIDE SEQUENCE [LARGE SCALE GENOMIC DNA]</scope>
    <source>
        <strain evidence="6">ATCC 55076</strain>
    </source>
</reference>
<evidence type="ECO:0000256" key="1">
    <source>
        <dbReference type="ARBA" id="ARBA00023015"/>
    </source>
</evidence>
<dbReference type="GO" id="GO:0003700">
    <property type="term" value="F:DNA-binding transcription factor activity"/>
    <property type="evidence" value="ECO:0007669"/>
    <property type="project" value="InterPro"/>
</dbReference>
<gene>
    <name evidence="5" type="ORF">BKM31_08945</name>
</gene>
<keyword evidence="3" id="KW-0804">Transcription</keyword>
<dbReference type="InterPro" id="IPR008920">
    <property type="entry name" value="TF_FadR/GntR_C"/>
</dbReference>
<dbReference type="SUPFAM" id="SSF48008">
    <property type="entry name" value="GntR ligand-binding domain-like"/>
    <property type="match status" value="1"/>
</dbReference>
<dbReference type="PANTHER" id="PTHR43537:SF24">
    <property type="entry name" value="GLUCONATE OPERON TRANSCRIPTIONAL REPRESSOR"/>
    <property type="match status" value="1"/>
</dbReference>
<name>A0A1U9ZUE3_9ACTN</name>
<dbReference type="InterPro" id="IPR011711">
    <property type="entry name" value="GntR_C"/>
</dbReference>
<protein>
    <recommendedName>
        <fullName evidence="4">HTH gntR-type domain-containing protein</fullName>
    </recommendedName>
</protein>
<dbReference type="STRING" id="1909395.BKM31_08945"/>
<dbReference type="InterPro" id="IPR000524">
    <property type="entry name" value="Tscrpt_reg_HTH_GntR"/>
</dbReference>
<dbReference type="InterPro" id="IPR036390">
    <property type="entry name" value="WH_DNA-bd_sf"/>
</dbReference>
<keyword evidence="1" id="KW-0805">Transcription regulation</keyword>
<evidence type="ECO:0000256" key="3">
    <source>
        <dbReference type="ARBA" id="ARBA00023163"/>
    </source>
</evidence>
<dbReference type="Pfam" id="PF00392">
    <property type="entry name" value="GntR"/>
    <property type="match status" value="1"/>
</dbReference>
<dbReference type="Pfam" id="PF07729">
    <property type="entry name" value="FCD"/>
    <property type="match status" value="1"/>
</dbReference>
<dbReference type="PROSITE" id="PS50949">
    <property type="entry name" value="HTH_GNTR"/>
    <property type="match status" value="1"/>
</dbReference>
<dbReference type="Gene3D" id="1.20.120.530">
    <property type="entry name" value="GntR ligand-binding domain-like"/>
    <property type="match status" value="1"/>
</dbReference>
<dbReference type="AlphaFoldDB" id="A0A1U9ZUE3"/>
<dbReference type="EMBL" id="CP017717">
    <property type="protein sequence ID" value="AQZ61580.1"/>
    <property type="molecule type" value="Genomic_DNA"/>
</dbReference>
<dbReference type="SMART" id="SM00895">
    <property type="entry name" value="FCD"/>
    <property type="match status" value="1"/>
</dbReference>
<accession>A0A1U9ZUE3</accession>
<dbReference type="Gene3D" id="1.10.10.10">
    <property type="entry name" value="Winged helix-like DNA-binding domain superfamily/Winged helix DNA-binding domain"/>
    <property type="match status" value="1"/>
</dbReference>
<evidence type="ECO:0000256" key="2">
    <source>
        <dbReference type="ARBA" id="ARBA00023125"/>
    </source>
</evidence>